<feature type="transmembrane region" description="Helical" evidence="1">
    <location>
        <begin position="37"/>
        <end position="56"/>
    </location>
</feature>
<dbReference type="InterPro" id="IPR037185">
    <property type="entry name" value="EmrE-like"/>
</dbReference>
<evidence type="ECO:0000313" key="2">
    <source>
        <dbReference type="EMBL" id="MFC5408467.1"/>
    </source>
</evidence>
<feature type="transmembrane region" description="Helical" evidence="1">
    <location>
        <begin position="63"/>
        <end position="86"/>
    </location>
</feature>
<dbReference type="EMBL" id="JBHSMA010000001">
    <property type="protein sequence ID" value="MFC5408467.1"/>
    <property type="molecule type" value="Genomic_DNA"/>
</dbReference>
<sequence length="112" mass="12650">MNELTKWVLILVSLEVFSLLADYLIKKASLQAGMDGWPWLLTGGLMYGTTAIGWFYMMRSFKLFTIGLLHSFGVIALTLVLSLFVFQEKITLREWVGIALGCVSIGLLVRFR</sequence>
<keyword evidence="1" id="KW-0472">Membrane</keyword>
<dbReference type="Proteomes" id="UP001596106">
    <property type="component" value="Unassembled WGS sequence"/>
</dbReference>
<feature type="transmembrane region" description="Helical" evidence="1">
    <location>
        <begin position="7"/>
        <end position="25"/>
    </location>
</feature>
<feature type="transmembrane region" description="Helical" evidence="1">
    <location>
        <begin position="92"/>
        <end position="111"/>
    </location>
</feature>
<accession>A0ABW0I7I0</accession>
<dbReference type="RefSeq" id="WP_379841367.1">
    <property type="nucleotide sequence ID" value="NZ_JBHSMA010000001.1"/>
</dbReference>
<keyword evidence="3" id="KW-1185">Reference proteome</keyword>
<reference evidence="3" key="1">
    <citation type="journal article" date="2019" name="Int. J. Syst. Evol. Microbiol.">
        <title>The Global Catalogue of Microorganisms (GCM) 10K type strain sequencing project: providing services to taxonomists for standard genome sequencing and annotation.</title>
        <authorList>
            <consortium name="The Broad Institute Genomics Platform"/>
            <consortium name="The Broad Institute Genome Sequencing Center for Infectious Disease"/>
            <person name="Wu L."/>
            <person name="Ma J."/>
        </authorList>
    </citation>
    <scope>NUCLEOTIDE SEQUENCE [LARGE SCALE GENOMIC DNA]</scope>
    <source>
        <strain evidence="3">CCUG 55250</strain>
    </source>
</reference>
<keyword evidence="1" id="KW-0812">Transmembrane</keyword>
<gene>
    <name evidence="2" type="ORF">ACFPMF_04055</name>
</gene>
<evidence type="ECO:0000313" key="3">
    <source>
        <dbReference type="Proteomes" id="UP001596106"/>
    </source>
</evidence>
<organism evidence="2 3">
    <name type="scientific">Larkinella bovis</name>
    <dbReference type="NCBI Taxonomy" id="683041"/>
    <lineage>
        <taxon>Bacteria</taxon>
        <taxon>Pseudomonadati</taxon>
        <taxon>Bacteroidota</taxon>
        <taxon>Cytophagia</taxon>
        <taxon>Cytophagales</taxon>
        <taxon>Spirosomataceae</taxon>
        <taxon>Larkinella</taxon>
    </lineage>
</organism>
<evidence type="ECO:0008006" key="4">
    <source>
        <dbReference type="Google" id="ProtNLM"/>
    </source>
</evidence>
<proteinExistence type="predicted"/>
<protein>
    <recommendedName>
        <fullName evidence="4">EamA domain-containing protein</fullName>
    </recommendedName>
</protein>
<keyword evidence="1" id="KW-1133">Transmembrane helix</keyword>
<name>A0ABW0I7I0_9BACT</name>
<comment type="caution">
    <text evidence="2">The sequence shown here is derived from an EMBL/GenBank/DDBJ whole genome shotgun (WGS) entry which is preliminary data.</text>
</comment>
<dbReference type="Gene3D" id="1.10.3730.20">
    <property type="match status" value="1"/>
</dbReference>
<dbReference type="SUPFAM" id="SSF103481">
    <property type="entry name" value="Multidrug resistance efflux transporter EmrE"/>
    <property type="match status" value="1"/>
</dbReference>
<evidence type="ECO:0000256" key="1">
    <source>
        <dbReference type="SAM" id="Phobius"/>
    </source>
</evidence>